<dbReference type="EMBL" id="LXTC01000004">
    <property type="protein sequence ID" value="OBA20239.1"/>
    <property type="molecule type" value="Genomic_DNA"/>
</dbReference>
<organism evidence="1 2">
    <name type="scientific">Metschnikowia bicuspidata var. bicuspidata NRRL YB-4993</name>
    <dbReference type="NCBI Taxonomy" id="869754"/>
    <lineage>
        <taxon>Eukaryota</taxon>
        <taxon>Fungi</taxon>
        <taxon>Dikarya</taxon>
        <taxon>Ascomycota</taxon>
        <taxon>Saccharomycotina</taxon>
        <taxon>Pichiomycetes</taxon>
        <taxon>Metschnikowiaceae</taxon>
        <taxon>Metschnikowia</taxon>
    </lineage>
</organism>
<dbReference type="GeneID" id="30027180"/>
<proteinExistence type="predicted"/>
<sequence>MSCMTAPTGSYFFEGAGRSDNPEAALMRTGITQTIHVASYWKFGIVGLSAPKSTTFSNESAESKLQDELKSSLYFVATSSAASPWIVRLRLVYNPQRPHRQRFPRKAPN</sequence>
<name>A0A1A0H812_9ASCO</name>
<dbReference type="RefSeq" id="XP_018710761.1">
    <property type="nucleotide sequence ID" value="XM_018854204.1"/>
</dbReference>
<gene>
    <name evidence="1" type="ORF">METBIDRAFT_12286</name>
</gene>
<evidence type="ECO:0000313" key="2">
    <source>
        <dbReference type="Proteomes" id="UP000092555"/>
    </source>
</evidence>
<protein>
    <submittedName>
        <fullName evidence="1">Uncharacterized protein</fullName>
    </submittedName>
</protein>
<evidence type="ECO:0000313" key="1">
    <source>
        <dbReference type="EMBL" id="OBA20239.1"/>
    </source>
</evidence>
<reference evidence="1 2" key="1">
    <citation type="submission" date="2016-05" db="EMBL/GenBank/DDBJ databases">
        <title>Comparative genomics of biotechnologically important yeasts.</title>
        <authorList>
            <consortium name="DOE Joint Genome Institute"/>
            <person name="Riley R."/>
            <person name="Haridas S."/>
            <person name="Wolfe K.H."/>
            <person name="Lopes M.R."/>
            <person name="Hittinger C.T."/>
            <person name="Goker M."/>
            <person name="Salamov A."/>
            <person name="Wisecaver J."/>
            <person name="Long T.M."/>
            <person name="Aerts A.L."/>
            <person name="Barry K."/>
            <person name="Choi C."/>
            <person name="Clum A."/>
            <person name="Coughlan A.Y."/>
            <person name="Deshpande S."/>
            <person name="Douglass A.P."/>
            <person name="Hanson S.J."/>
            <person name="Klenk H.-P."/>
            <person name="LaButti K."/>
            <person name="Lapidus A."/>
            <person name="Lindquist E."/>
            <person name="Lipzen A."/>
            <person name="Meier-kolthoff J.P."/>
            <person name="Ohm R.A."/>
            <person name="Otillar R.P."/>
            <person name="Pangilinan J."/>
            <person name="Peng Y."/>
            <person name="Rokas A."/>
            <person name="Rosa C.A."/>
            <person name="Scheuner C."/>
            <person name="Sibirny A.A."/>
            <person name="Slot J.C."/>
            <person name="Stielow J.B."/>
            <person name="Sun H."/>
            <person name="Kurtzman C.P."/>
            <person name="Blackwell M."/>
            <person name="Grigoriev I.V."/>
            <person name="Jeffries T.W."/>
        </authorList>
    </citation>
    <scope>NUCLEOTIDE SEQUENCE [LARGE SCALE GENOMIC DNA]</scope>
    <source>
        <strain evidence="1 2">NRRL YB-4993</strain>
    </source>
</reference>
<dbReference type="OrthoDB" id="10263760at2759"/>
<dbReference type="Proteomes" id="UP000092555">
    <property type="component" value="Unassembled WGS sequence"/>
</dbReference>
<keyword evidence="2" id="KW-1185">Reference proteome</keyword>
<comment type="caution">
    <text evidence="1">The sequence shown here is derived from an EMBL/GenBank/DDBJ whole genome shotgun (WGS) entry which is preliminary data.</text>
</comment>
<accession>A0A1A0H812</accession>
<dbReference type="AlphaFoldDB" id="A0A1A0H812"/>
<dbReference type="STRING" id="869754.A0A1A0H812"/>